<name>A0A3G2KGH1_9CAUD</name>
<dbReference type="GeneID" id="55006714"/>
<dbReference type="Proteomes" id="UP000282065">
    <property type="component" value="Segment"/>
</dbReference>
<evidence type="ECO:0000313" key="2">
    <source>
        <dbReference type="Proteomes" id="UP000282065"/>
    </source>
</evidence>
<protein>
    <submittedName>
        <fullName evidence="1">Head-to-tail adaptor</fullName>
    </submittedName>
</protein>
<dbReference type="KEGG" id="vg:55006714"/>
<keyword evidence="2" id="KW-1185">Reference proteome</keyword>
<proteinExistence type="predicted"/>
<dbReference type="EMBL" id="MH834614">
    <property type="protein sequence ID" value="AYN58079.1"/>
    <property type="molecule type" value="Genomic_DNA"/>
</dbReference>
<dbReference type="RefSeq" id="YP_009815487.1">
    <property type="nucleotide sequence ID" value="NC_048095.1"/>
</dbReference>
<sequence>MADPVLATVEQLEARLGHTVDADRATALLEDASAIVRGYTRQYFSRVEDDVATIPVSRGQAVLPQRPADKPTLVARADGYGTYPASAWYWGGVGVVEFGSPSWVANGPSHGRSPRAVTVTYSHGYEEIPGDVVAVVCQMVARVIEGTDTHGLRSESIDDYQYQLGGGIVSGAVALVPAEMHTLDRYRRRVGSAVLR</sequence>
<gene>
    <name evidence="1" type="primary">9</name>
    <name evidence="1" type="ORF">PBI_JUDY_9</name>
</gene>
<organism evidence="1 2">
    <name type="scientific">Arthrobacter phage Judy</name>
    <dbReference type="NCBI Taxonomy" id="2419958"/>
    <lineage>
        <taxon>Viruses</taxon>
        <taxon>Duplodnaviria</taxon>
        <taxon>Heunggongvirae</taxon>
        <taxon>Uroviricota</taxon>
        <taxon>Caudoviricetes</taxon>
        <taxon>Bridgettevirus</taxon>
        <taxon>Bridgettevirus judy</taxon>
    </lineage>
</organism>
<accession>A0A3G2KGH1</accession>
<evidence type="ECO:0000313" key="1">
    <source>
        <dbReference type="EMBL" id="AYN58079.1"/>
    </source>
</evidence>
<reference evidence="1 2" key="1">
    <citation type="submission" date="2018-09" db="EMBL/GenBank/DDBJ databases">
        <authorList>
            <person name="Rimple P.A."/>
            <person name="Stoner T.H."/>
            <person name="Garlena R.A."/>
            <person name="Russell D.A."/>
            <person name="Pope W.H."/>
            <person name="Jacobs-Sera D."/>
            <person name="Hatfull G.F."/>
        </authorList>
    </citation>
    <scope>NUCLEOTIDE SEQUENCE [LARGE SCALE GENOMIC DNA]</scope>
</reference>